<keyword evidence="5" id="KW-1185">Reference proteome</keyword>
<dbReference type="GO" id="GO:0005524">
    <property type="term" value="F:ATP binding"/>
    <property type="evidence" value="ECO:0007669"/>
    <property type="project" value="UniProtKB-KW"/>
</dbReference>
<evidence type="ECO:0000313" key="5">
    <source>
        <dbReference type="Proteomes" id="UP000298138"/>
    </source>
</evidence>
<feature type="compositionally biased region" description="Low complexity" evidence="3">
    <location>
        <begin position="102"/>
        <end position="111"/>
    </location>
</feature>
<evidence type="ECO:0000313" key="4">
    <source>
        <dbReference type="EMBL" id="TGZ83545.1"/>
    </source>
</evidence>
<dbReference type="OrthoDB" id="2963168at2759"/>
<dbReference type="GO" id="GO:0140662">
    <property type="term" value="F:ATP-dependent protein folding chaperone"/>
    <property type="evidence" value="ECO:0007669"/>
    <property type="project" value="InterPro"/>
</dbReference>
<dbReference type="InterPro" id="IPR013126">
    <property type="entry name" value="Hsp_70_fam"/>
</dbReference>
<dbReference type="InParanoid" id="A0A4V3SJD2"/>
<feature type="region of interest" description="Disordered" evidence="3">
    <location>
        <begin position="90"/>
        <end position="111"/>
    </location>
</feature>
<keyword evidence="2" id="KW-0067">ATP-binding</keyword>
<dbReference type="InterPro" id="IPR043129">
    <property type="entry name" value="ATPase_NBD"/>
</dbReference>
<gene>
    <name evidence="4" type="ORF">EX30DRAFT_393132</name>
</gene>
<evidence type="ECO:0000256" key="1">
    <source>
        <dbReference type="ARBA" id="ARBA00022741"/>
    </source>
</evidence>
<dbReference type="AlphaFoldDB" id="A0A4V3SJD2"/>
<dbReference type="Proteomes" id="UP000298138">
    <property type="component" value="Unassembled WGS sequence"/>
</dbReference>
<dbReference type="CDD" id="cd10170">
    <property type="entry name" value="ASKHA_NBD_HSP70"/>
    <property type="match status" value="1"/>
</dbReference>
<organism evidence="4 5">
    <name type="scientific">Ascodesmis nigricans</name>
    <dbReference type="NCBI Taxonomy" id="341454"/>
    <lineage>
        <taxon>Eukaryota</taxon>
        <taxon>Fungi</taxon>
        <taxon>Dikarya</taxon>
        <taxon>Ascomycota</taxon>
        <taxon>Pezizomycotina</taxon>
        <taxon>Pezizomycetes</taxon>
        <taxon>Pezizales</taxon>
        <taxon>Ascodesmidaceae</taxon>
        <taxon>Ascodesmis</taxon>
    </lineage>
</organism>
<dbReference type="SUPFAM" id="SSF53067">
    <property type="entry name" value="Actin-like ATPase domain"/>
    <property type="match status" value="2"/>
</dbReference>
<sequence>MGSDSRIVVGIDFGTTFTSVAFGHTAIPDAVKLVQSWSNHRSADQVPTEIHYTCSEGAERNYTWGYEVPKGGNESPQTLKWFKLLLQNSARSGSGKPPPGTPSSSCSESGGPTSYFGATLSRAFNRLGLQQDSDDDDDEWVDVAQFSTPAVSAGKEIERLNLHPIDVIADFLSGVLKTTKMSIESSYEPEFVHLSKPFFVLAVPAIWSDRAKAHMVEAATKAGFGNHRVDFELIGEPEAAAAYTIKIIQPQELPIGTSFVVADIGGGTGDLICYSIRDLKPLRINESVVGDGDLCGSVYLDKAFEVYIRNLLGNKTIDNMNPRAKAEMMRTWTEKVKHSFGSGDSVEYEVTLASIKSDPAKRIEGGFHIMEPDDVARIFDPIVDRIIALVKLQVEALLNKNETVSAILLVGGFGSSPYLRDCLKNTWFKGKKIQVIQPPNALTAVARGALLRGMEGSSVGIQRARRFYGCKSAIRYVEGDTRTEQHKVWCDVEELYQVHGRMTWYIKKNQMLGEAHHAVSSFYRNLRTDADGNVLKSDLILHDKLWACDYRPAPTYQWEAPHLVYEVCTLVSDLNKAPKQCFIPWTNSKDVQYVRVNYEIEMVLSGELLRMELMIGGKSYGTVSTRFR</sequence>
<name>A0A4V3SJD2_9PEZI</name>
<keyword evidence="1" id="KW-0547">Nucleotide-binding</keyword>
<evidence type="ECO:0000256" key="2">
    <source>
        <dbReference type="ARBA" id="ARBA00022840"/>
    </source>
</evidence>
<dbReference type="EMBL" id="ML220113">
    <property type="protein sequence ID" value="TGZ83545.1"/>
    <property type="molecule type" value="Genomic_DNA"/>
</dbReference>
<dbReference type="PANTHER" id="PTHR14187">
    <property type="entry name" value="ALPHA KINASE/ELONGATION FACTOR 2 KINASE"/>
    <property type="match status" value="1"/>
</dbReference>
<dbReference type="Gene3D" id="3.30.420.40">
    <property type="match status" value="2"/>
</dbReference>
<protein>
    <submittedName>
        <fullName evidence="4">Actin-like ATPase domain-containing protein</fullName>
    </submittedName>
</protein>
<evidence type="ECO:0000256" key="3">
    <source>
        <dbReference type="SAM" id="MobiDB-lite"/>
    </source>
</evidence>
<accession>A0A4V3SJD2</accession>
<dbReference type="STRING" id="341454.A0A4V3SJD2"/>
<dbReference type="Gene3D" id="3.90.640.10">
    <property type="entry name" value="Actin, Chain A, domain 4"/>
    <property type="match status" value="1"/>
</dbReference>
<dbReference type="PANTHER" id="PTHR14187:SF82">
    <property type="entry name" value="FAMILY CHAPERONE, PUTATIVE (AFU_ORTHOLOGUE AFUA_7G08575)-RELATED"/>
    <property type="match status" value="1"/>
</dbReference>
<dbReference type="Pfam" id="PF00012">
    <property type="entry name" value="HSP70"/>
    <property type="match status" value="1"/>
</dbReference>
<reference evidence="4 5" key="1">
    <citation type="submission" date="2019-04" db="EMBL/GenBank/DDBJ databases">
        <title>Comparative genomics and transcriptomics to analyze fruiting body development in filamentous ascomycetes.</title>
        <authorList>
            <consortium name="DOE Joint Genome Institute"/>
            <person name="Lutkenhaus R."/>
            <person name="Traeger S."/>
            <person name="Breuer J."/>
            <person name="Kuo A."/>
            <person name="Lipzen A."/>
            <person name="Pangilinan J."/>
            <person name="Dilworth D."/>
            <person name="Sandor L."/>
            <person name="Poggeler S."/>
            <person name="Barry K."/>
            <person name="Grigoriev I.V."/>
            <person name="Nowrousian M."/>
        </authorList>
    </citation>
    <scope>NUCLEOTIDE SEQUENCE [LARGE SCALE GENOMIC DNA]</scope>
    <source>
        <strain evidence="4 5">CBS 389.68</strain>
    </source>
</reference>
<proteinExistence type="predicted"/>